<organism evidence="1 2">
    <name type="scientific">Sinomonas atrocyanea</name>
    <dbReference type="NCBI Taxonomy" id="37927"/>
    <lineage>
        <taxon>Bacteria</taxon>
        <taxon>Bacillati</taxon>
        <taxon>Actinomycetota</taxon>
        <taxon>Actinomycetes</taxon>
        <taxon>Micrococcales</taxon>
        <taxon>Micrococcaceae</taxon>
        <taxon>Sinomonas</taxon>
    </lineage>
</organism>
<dbReference type="InterPro" id="IPR023393">
    <property type="entry name" value="START-like_dom_sf"/>
</dbReference>
<dbReference type="Gene3D" id="3.30.530.20">
    <property type="match status" value="2"/>
</dbReference>
<dbReference type="Proteomes" id="UP000070134">
    <property type="component" value="Chromosome"/>
</dbReference>
<evidence type="ECO:0008006" key="3">
    <source>
        <dbReference type="Google" id="ProtNLM"/>
    </source>
</evidence>
<gene>
    <name evidence="1" type="ORF">SA2016_2994</name>
</gene>
<evidence type="ECO:0000313" key="1">
    <source>
        <dbReference type="EMBL" id="AMM33659.1"/>
    </source>
</evidence>
<accession>A0A127A2J4</accession>
<keyword evidence="2" id="KW-1185">Reference proteome</keyword>
<dbReference type="EMBL" id="CP014518">
    <property type="protein sequence ID" value="AMM33659.1"/>
    <property type="molecule type" value="Genomic_DNA"/>
</dbReference>
<dbReference type="RefSeq" id="WP_066499474.1">
    <property type="nucleotide sequence ID" value="NZ_BJMO01000008.1"/>
</dbReference>
<evidence type="ECO:0000313" key="2">
    <source>
        <dbReference type="Proteomes" id="UP000070134"/>
    </source>
</evidence>
<name>A0A127A2J4_9MICC</name>
<dbReference type="KEGG" id="satk:SA2016_2994"/>
<proteinExistence type="predicted"/>
<dbReference type="AlphaFoldDB" id="A0A127A2J4"/>
<dbReference type="Pfam" id="PF10604">
    <property type="entry name" value="Polyketide_cyc2"/>
    <property type="match status" value="2"/>
</dbReference>
<sequence>MVENLVKTVEINAPVDTVFTFLSDPTRWMLAFPGDSDVTDVQLAPDGVGTSAKWAARIFGIHMSVTHEYREVVPNQRIVSKASAGPVLTFSLEPAGAGTRLSVEQGFDIETPLVRVPLQALFTRWAEDDIEGLVANIKSLVETGQKAILQPEKKPGHTLTWSGAVSIQAPVERVFDLVKDPTVWLGPDVQISDLEVAPEGVGTTFAASWRILGIPLKTTHEYTEFVPNEHFTSKAALGPVFVVAVAPEDGGTRLSMRSDVIPSNWADAAVDSLVIKLTERSQEELLAGIKAKAEAEAGAGQ</sequence>
<dbReference type="STRING" id="37927.SA2016_2994"/>
<protein>
    <recommendedName>
        <fullName evidence="3">Polyketide cyclase / dehydrase and lipid transport</fullName>
    </recommendedName>
</protein>
<dbReference type="InterPro" id="IPR019587">
    <property type="entry name" value="Polyketide_cyclase/dehydratase"/>
</dbReference>
<dbReference type="SUPFAM" id="SSF55961">
    <property type="entry name" value="Bet v1-like"/>
    <property type="match status" value="2"/>
</dbReference>
<reference evidence="1 2" key="1">
    <citation type="submission" date="2016-02" db="EMBL/GenBank/DDBJ databases">
        <title>Complete genome of Sinomonas atrocyanea KCTC 3377.</title>
        <authorList>
            <person name="Kim K.M."/>
        </authorList>
    </citation>
    <scope>NUCLEOTIDE SEQUENCE [LARGE SCALE GENOMIC DNA]</scope>
    <source>
        <strain evidence="1 2">KCTC 3377</strain>
    </source>
</reference>